<protein>
    <submittedName>
        <fullName evidence="1">Uncharacterized protein</fullName>
    </submittedName>
</protein>
<dbReference type="AlphaFoldDB" id="A0A124GMC7"/>
<proteinExistence type="predicted"/>
<accession>A0A124GMC7</accession>
<keyword evidence="1" id="KW-0496">Mitochondrion</keyword>
<reference evidence="1" key="1">
    <citation type="journal article" date="2015" name="Genome Biol. Evol.">
        <title>Organellar Genomes of White Spruce (Picea glauca): Assembly and Annotation.</title>
        <authorList>
            <person name="Jackman S.D."/>
            <person name="Warren R.L."/>
            <person name="Gibb E.A."/>
            <person name="Vandervalk B.P."/>
            <person name="Mohamadi H."/>
            <person name="Chu J."/>
            <person name="Raymond A."/>
            <person name="Pleasance S."/>
            <person name="Coope R."/>
            <person name="Wildung M.R."/>
            <person name="Ritland C.E."/>
            <person name="Bousquet J."/>
            <person name="Jones S.J."/>
            <person name="Bohlmann J."/>
            <person name="Birol I."/>
        </authorList>
    </citation>
    <scope>NUCLEOTIDE SEQUENCE [LARGE SCALE GENOMIC DNA]</scope>
    <source>
        <tissue evidence="1">Flushing bud</tissue>
    </source>
</reference>
<dbReference type="EMBL" id="LKAM01000023">
    <property type="protein sequence ID" value="KUM45246.1"/>
    <property type="molecule type" value="Genomic_DNA"/>
</dbReference>
<gene>
    <name evidence="1" type="ORF">ABT39_MTgene3569</name>
</gene>
<comment type="caution">
    <text evidence="1">The sequence shown here is derived from an EMBL/GenBank/DDBJ whole genome shotgun (WGS) entry which is preliminary data.</text>
</comment>
<geneLocation type="mitochondrion" evidence="1"/>
<sequence length="84" mass="9448">MGLDLLLLLKLRNLLLLRLVQLMNLLINLHLCLELDLPLLLSLAVRLVIIHCFTLTNAFLASCVPRPKGTEPIDENANAYFKPS</sequence>
<name>A0A124GMC7_PICGL</name>
<organism evidence="1">
    <name type="scientific">Picea glauca</name>
    <name type="common">White spruce</name>
    <name type="synonym">Pinus glauca</name>
    <dbReference type="NCBI Taxonomy" id="3330"/>
    <lineage>
        <taxon>Eukaryota</taxon>
        <taxon>Viridiplantae</taxon>
        <taxon>Streptophyta</taxon>
        <taxon>Embryophyta</taxon>
        <taxon>Tracheophyta</taxon>
        <taxon>Spermatophyta</taxon>
        <taxon>Pinopsida</taxon>
        <taxon>Pinidae</taxon>
        <taxon>Conifers I</taxon>
        <taxon>Pinales</taxon>
        <taxon>Pinaceae</taxon>
        <taxon>Picea</taxon>
    </lineage>
</organism>
<evidence type="ECO:0000313" key="1">
    <source>
        <dbReference type="EMBL" id="KUM45246.1"/>
    </source>
</evidence>